<dbReference type="Proteomes" id="UP000887577">
    <property type="component" value="Unplaced"/>
</dbReference>
<dbReference type="PROSITE" id="PS51257">
    <property type="entry name" value="PROKAR_LIPOPROTEIN"/>
    <property type="match status" value="1"/>
</dbReference>
<feature type="chain" id="PRO_5038024288" evidence="1">
    <location>
        <begin position="21"/>
        <end position="89"/>
    </location>
</feature>
<dbReference type="AlphaFoldDB" id="A0A914XWK3"/>
<evidence type="ECO:0000313" key="2">
    <source>
        <dbReference type="Proteomes" id="UP000887577"/>
    </source>
</evidence>
<evidence type="ECO:0000256" key="1">
    <source>
        <dbReference type="SAM" id="SignalP"/>
    </source>
</evidence>
<protein>
    <submittedName>
        <fullName evidence="3">Uncharacterized protein</fullName>
    </submittedName>
</protein>
<proteinExistence type="predicted"/>
<reference evidence="3" key="1">
    <citation type="submission" date="2022-11" db="UniProtKB">
        <authorList>
            <consortium name="WormBaseParasite"/>
        </authorList>
    </citation>
    <scope>IDENTIFICATION</scope>
</reference>
<keyword evidence="2" id="KW-1185">Reference proteome</keyword>
<keyword evidence="1" id="KW-0732">Signal</keyword>
<organism evidence="2 3">
    <name type="scientific">Panagrolaimus superbus</name>
    <dbReference type="NCBI Taxonomy" id="310955"/>
    <lineage>
        <taxon>Eukaryota</taxon>
        <taxon>Metazoa</taxon>
        <taxon>Ecdysozoa</taxon>
        <taxon>Nematoda</taxon>
        <taxon>Chromadorea</taxon>
        <taxon>Rhabditida</taxon>
        <taxon>Tylenchina</taxon>
        <taxon>Panagrolaimomorpha</taxon>
        <taxon>Panagrolaimoidea</taxon>
        <taxon>Panagrolaimidae</taxon>
        <taxon>Panagrolaimus</taxon>
    </lineage>
</organism>
<dbReference type="WBParaSite" id="PSU_v2.g10148.t1">
    <property type="protein sequence ID" value="PSU_v2.g10148.t1"/>
    <property type="gene ID" value="PSU_v2.g10148"/>
</dbReference>
<feature type="signal peptide" evidence="1">
    <location>
        <begin position="1"/>
        <end position="20"/>
    </location>
</feature>
<name>A0A914XWK3_9BILA</name>
<sequence length="89" mass="9917">MNSKLFILFVFFAIVSCILAFNIDESADVSDGHEDPNNLIPNLFSRSKRAVRRKCRTNVPGCRQNMCDTCCGKCDGFFCVSFMCLACCG</sequence>
<evidence type="ECO:0000313" key="3">
    <source>
        <dbReference type="WBParaSite" id="PSU_v2.g10148.t1"/>
    </source>
</evidence>
<accession>A0A914XWK3</accession>